<accession>A0AAN6UYL5</accession>
<evidence type="ECO:0000256" key="1">
    <source>
        <dbReference type="SAM" id="SignalP"/>
    </source>
</evidence>
<reference evidence="2" key="1">
    <citation type="journal article" date="2023" name="Mol. Phylogenet. Evol.">
        <title>Genome-scale phylogeny and comparative genomics of the fungal order Sordariales.</title>
        <authorList>
            <person name="Hensen N."/>
            <person name="Bonometti L."/>
            <person name="Westerberg I."/>
            <person name="Brannstrom I.O."/>
            <person name="Guillou S."/>
            <person name="Cros-Aarteil S."/>
            <person name="Calhoun S."/>
            <person name="Haridas S."/>
            <person name="Kuo A."/>
            <person name="Mondo S."/>
            <person name="Pangilinan J."/>
            <person name="Riley R."/>
            <person name="LaButti K."/>
            <person name="Andreopoulos B."/>
            <person name="Lipzen A."/>
            <person name="Chen C."/>
            <person name="Yan M."/>
            <person name="Daum C."/>
            <person name="Ng V."/>
            <person name="Clum A."/>
            <person name="Steindorff A."/>
            <person name="Ohm R.A."/>
            <person name="Martin F."/>
            <person name="Silar P."/>
            <person name="Natvig D.O."/>
            <person name="Lalanne C."/>
            <person name="Gautier V."/>
            <person name="Ament-Velasquez S.L."/>
            <person name="Kruys A."/>
            <person name="Hutchinson M.I."/>
            <person name="Powell A.J."/>
            <person name="Barry K."/>
            <person name="Miller A.N."/>
            <person name="Grigoriev I.V."/>
            <person name="Debuchy R."/>
            <person name="Gladieux P."/>
            <person name="Hiltunen Thoren M."/>
            <person name="Johannesson H."/>
        </authorList>
    </citation>
    <scope>NUCLEOTIDE SEQUENCE</scope>
    <source>
        <strain evidence="2">CBS 141.50</strain>
    </source>
</reference>
<sequence>MRLTFIITTSTTALTLTLANPLTSPQPSSINSPCGQTLGDCADPFTCIPLSVNCTRWVSSLNEGCPGTCQQLDLAQQKIYTLCGGWEFRDDCNESVEACVADPRHVDQCGPSCDGMGICWPWAESCDEATRLECPEGRVCFVERGICLPLRFGSDYYEKTRLEEEYRTDQDGWQGDDES</sequence>
<protein>
    <submittedName>
        <fullName evidence="2">Uncharacterized protein</fullName>
    </submittedName>
</protein>
<feature type="signal peptide" evidence="1">
    <location>
        <begin position="1"/>
        <end position="19"/>
    </location>
</feature>
<dbReference type="RefSeq" id="XP_062633652.1">
    <property type="nucleotide sequence ID" value="XM_062778353.1"/>
</dbReference>
<dbReference type="Proteomes" id="UP001302676">
    <property type="component" value="Unassembled WGS sequence"/>
</dbReference>
<dbReference type="EMBL" id="MU853636">
    <property type="protein sequence ID" value="KAK4140281.1"/>
    <property type="molecule type" value="Genomic_DNA"/>
</dbReference>
<keyword evidence="1" id="KW-0732">Signal</keyword>
<gene>
    <name evidence="2" type="ORF">C8A04DRAFT_15094</name>
</gene>
<organism evidence="2 3">
    <name type="scientific">Dichotomopilus funicola</name>
    <dbReference type="NCBI Taxonomy" id="1934379"/>
    <lineage>
        <taxon>Eukaryota</taxon>
        <taxon>Fungi</taxon>
        <taxon>Dikarya</taxon>
        <taxon>Ascomycota</taxon>
        <taxon>Pezizomycotina</taxon>
        <taxon>Sordariomycetes</taxon>
        <taxon>Sordariomycetidae</taxon>
        <taxon>Sordariales</taxon>
        <taxon>Chaetomiaceae</taxon>
        <taxon>Dichotomopilus</taxon>
    </lineage>
</organism>
<dbReference type="GeneID" id="87814966"/>
<name>A0AAN6UYL5_9PEZI</name>
<reference evidence="2" key="2">
    <citation type="submission" date="2023-05" db="EMBL/GenBank/DDBJ databases">
        <authorList>
            <consortium name="Lawrence Berkeley National Laboratory"/>
            <person name="Steindorff A."/>
            <person name="Hensen N."/>
            <person name="Bonometti L."/>
            <person name="Westerberg I."/>
            <person name="Brannstrom I.O."/>
            <person name="Guillou S."/>
            <person name="Cros-Aarteil S."/>
            <person name="Calhoun S."/>
            <person name="Haridas S."/>
            <person name="Kuo A."/>
            <person name="Mondo S."/>
            <person name="Pangilinan J."/>
            <person name="Riley R."/>
            <person name="Labutti K."/>
            <person name="Andreopoulos B."/>
            <person name="Lipzen A."/>
            <person name="Chen C."/>
            <person name="Yanf M."/>
            <person name="Daum C."/>
            <person name="Ng V."/>
            <person name="Clum A."/>
            <person name="Ohm R."/>
            <person name="Martin F."/>
            <person name="Silar P."/>
            <person name="Natvig D."/>
            <person name="Lalanne C."/>
            <person name="Gautier V."/>
            <person name="Ament-Velasquez S.L."/>
            <person name="Kruys A."/>
            <person name="Hutchinson M.I."/>
            <person name="Powell A.J."/>
            <person name="Barry K."/>
            <person name="Miller A.N."/>
            <person name="Grigoriev I.V."/>
            <person name="Debuchy R."/>
            <person name="Gladieux P."/>
            <person name="Thoren M.H."/>
            <person name="Johannesson H."/>
        </authorList>
    </citation>
    <scope>NUCLEOTIDE SEQUENCE</scope>
    <source>
        <strain evidence="2">CBS 141.50</strain>
    </source>
</reference>
<proteinExistence type="predicted"/>
<evidence type="ECO:0000313" key="3">
    <source>
        <dbReference type="Proteomes" id="UP001302676"/>
    </source>
</evidence>
<feature type="chain" id="PRO_5042906960" evidence="1">
    <location>
        <begin position="20"/>
        <end position="179"/>
    </location>
</feature>
<dbReference type="AlphaFoldDB" id="A0AAN6UYL5"/>
<comment type="caution">
    <text evidence="2">The sequence shown here is derived from an EMBL/GenBank/DDBJ whole genome shotgun (WGS) entry which is preliminary data.</text>
</comment>
<keyword evidence="3" id="KW-1185">Reference proteome</keyword>
<evidence type="ECO:0000313" key="2">
    <source>
        <dbReference type="EMBL" id="KAK4140281.1"/>
    </source>
</evidence>